<dbReference type="STRING" id="1555112.LIP_1962"/>
<dbReference type="EMBL" id="AP014924">
    <property type="protein sequence ID" value="BAS27803.1"/>
    <property type="molecule type" value="Genomic_DNA"/>
</dbReference>
<dbReference type="Proteomes" id="UP000065807">
    <property type="component" value="Chromosome"/>
</dbReference>
<protein>
    <submittedName>
        <fullName evidence="1">Uncharacterized protein</fullName>
    </submittedName>
</protein>
<gene>
    <name evidence="1" type="ORF">LIP_1962</name>
</gene>
<keyword evidence="2" id="KW-1185">Reference proteome</keyword>
<evidence type="ECO:0000313" key="1">
    <source>
        <dbReference type="EMBL" id="BAS27803.1"/>
    </source>
</evidence>
<sequence>MHYHVRQLVKGQFLEEVGEHLVNGIVERFYQVSAETIDVSQQLKELPGFQALSRVVGQGFFDNVRDVYDEAVREKRGVHFQFHDVHMTPEELGAFMIRVARELEAYQAERPGAFPVRWVAMTSIARVPAYEPRAEPGQK</sequence>
<dbReference type="Gene3D" id="1.10.10.10">
    <property type="entry name" value="Winged helix-like DNA-binding domain superfamily/Winged helix DNA-binding domain"/>
    <property type="match status" value="1"/>
</dbReference>
<dbReference type="KEGG" id="lpil:LIP_1962"/>
<proteinExistence type="predicted"/>
<accession>A0A0K2SL13</accession>
<dbReference type="AlphaFoldDB" id="A0A0K2SL13"/>
<dbReference type="InterPro" id="IPR036388">
    <property type="entry name" value="WH-like_DNA-bd_sf"/>
</dbReference>
<evidence type="ECO:0000313" key="2">
    <source>
        <dbReference type="Proteomes" id="UP000065807"/>
    </source>
</evidence>
<reference evidence="2" key="2">
    <citation type="journal article" date="2016" name="Int. J. Syst. Evol. Microbiol.">
        <title>Complete genome sequence and cell structure of Limnochorda pilosa, a Gram-negative spore-former within the phylum Firmicutes.</title>
        <authorList>
            <person name="Watanabe M."/>
            <person name="Kojima H."/>
            <person name="Fukui M."/>
        </authorList>
    </citation>
    <scope>NUCLEOTIDE SEQUENCE [LARGE SCALE GENOMIC DNA]</scope>
    <source>
        <strain evidence="2">HC45</strain>
    </source>
</reference>
<organism evidence="1 2">
    <name type="scientific">Limnochorda pilosa</name>
    <dbReference type="NCBI Taxonomy" id="1555112"/>
    <lineage>
        <taxon>Bacteria</taxon>
        <taxon>Bacillati</taxon>
        <taxon>Bacillota</taxon>
        <taxon>Limnochordia</taxon>
        <taxon>Limnochordales</taxon>
        <taxon>Limnochordaceae</taxon>
        <taxon>Limnochorda</taxon>
    </lineage>
</organism>
<name>A0A0K2SL13_LIMPI</name>
<reference evidence="2" key="1">
    <citation type="submission" date="2015-07" db="EMBL/GenBank/DDBJ databases">
        <title>Complete genome sequence and phylogenetic analysis of Limnochorda pilosa.</title>
        <authorList>
            <person name="Watanabe M."/>
            <person name="Kojima H."/>
            <person name="Fukui M."/>
        </authorList>
    </citation>
    <scope>NUCLEOTIDE SEQUENCE [LARGE SCALE GENOMIC DNA]</scope>
    <source>
        <strain evidence="2">HC45</strain>
    </source>
</reference>